<proteinExistence type="predicted"/>
<name>A0A3E2TD51_9FIRM</name>
<evidence type="ECO:0000313" key="1">
    <source>
        <dbReference type="EMBL" id="RGB72918.1"/>
    </source>
</evidence>
<dbReference type="Proteomes" id="UP000260773">
    <property type="component" value="Unassembled WGS sequence"/>
</dbReference>
<accession>A0A3E2TD51</accession>
<sequence>MKKWVVEIEKESGRVETRLVPARNKCTAISNCKNEGDTVLSCVPYTGQNVKVSGQRDEEEERGYGGYTFGYGFGYGAKRKGRKYGSGSYEH</sequence>
<reference evidence="1 2" key="1">
    <citation type="submission" date="2018-08" db="EMBL/GenBank/DDBJ databases">
        <title>A genome reference for cultivated species of the human gut microbiota.</title>
        <authorList>
            <person name="Zou Y."/>
            <person name="Xue W."/>
            <person name="Luo G."/>
        </authorList>
    </citation>
    <scope>NUCLEOTIDE SEQUENCE [LARGE SCALE GENOMIC DNA]</scope>
    <source>
        <strain evidence="1 2">AF45-17</strain>
    </source>
</reference>
<protein>
    <submittedName>
        <fullName evidence="1">Uncharacterized protein</fullName>
    </submittedName>
</protein>
<dbReference type="EMBL" id="QVEP01000073">
    <property type="protein sequence ID" value="RGB72918.1"/>
    <property type="molecule type" value="Genomic_DNA"/>
</dbReference>
<evidence type="ECO:0000313" key="2">
    <source>
        <dbReference type="Proteomes" id="UP000260773"/>
    </source>
</evidence>
<organism evidence="1 2">
    <name type="scientific">Coprococcus catus</name>
    <dbReference type="NCBI Taxonomy" id="116085"/>
    <lineage>
        <taxon>Bacteria</taxon>
        <taxon>Bacillati</taxon>
        <taxon>Bacillota</taxon>
        <taxon>Clostridia</taxon>
        <taxon>Lachnospirales</taxon>
        <taxon>Lachnospiraceae</taxon>
        <taxon>Coprococcus</taxon>
    </lineage>
</organism>
<dbReference type="AlphaFoldDB" id="A0A3E2TD51"/>
<comment type="caution">
    <text evidence="1">The sequence shown here is derived from an EMBL/GenBank/DDBJ whole genome shotgun (WGS) entry which is preliminary data.</text>
</comment>
<gene>
    <name evidence="1" type="ORF">DW070_16295</name>
</gene>